<dbReference type="InterPro" id="IPR011701">
    <property type="entry name" value="MFS"/>
</dbReference>
<evidence type="ECO:0000313" key="10">
    <source>
        <dbReference type="Proteomes" id="UP000184300"/>
    </source>
</evidence>
<dbReference type="PANTHER" id="PTHR11360">
    <property type="entry name" value="MONOCARBOXYLATE TRANSPORTER"/>
    <property type="match status" value="1"/>
</dbReference>
<dbReference type="PROSITE" id="PS50850">
    <property type="entry name" value="MFS"/>
    <property type="match status" value="1"/>
</dbReference>
<dbReference type="Gene3D" id="1.20.1250.20">
    <property type="entry name" value="MFS general substrate transporter like domains"/>
    <property type="match status" value="2"/>
</dbReference>
<evidence type="ECO:0000313" key="9">
    <source>
        <dbReference type="EMBL" id="OJJ82035.1"/>
    </source>
</evidence>
<organism evidence="9 10">
    <name type="scientific">Aspergillus glaucus CBS 516.65</name>
    <dbReference type="NCBI Taxonomy" id="1160497"/>
    <lineage>
        <taxon>Eukaryota</taxon>
        <taxon>Fungi</taxon>
        <taxon>Dikarya</taxon>
        <taxon>Ascomycota</taxon>
        <taxon>Pezizomycotina</taxon>
        <taxon>Eurotiomycetes</taxon>
        <taxon>Eurotiomycetidae</taxon>
        <taxon>Eurotiales</taxon>
        <taxon>Aspergillaceae</taxon>
        <taxon>Aspergillus</taxon>
        <taxon>Aspergillus subgen. Aspergillus</taxon>
    </lineage>
</organism>
<keyword evidence="10" id="KW-1185">Reference proteome</keyword>
<dbReference type="GeneID" id="34459107"/>
<evidence type="ECO:0000256" key="2">
    <source>
        <dbReference type="ARBA" id="ARBA00006727"/>
    </source>
</evidence>
<evidence type="ECO:0000256" key="5">
    <source>
        <dbReference type="ARBA" id="ARBA00022989"/>
    </source>
</evidence>
<proteinExistence type="inferred from homology"/>
<evidence type="ECO:0000256" key="1">
    <source>
        <dbReference type="ARBA" id="ARBA00004141"/>
    </source>
</evidence>
<keyword evidence="4 7" id="KW-0812">Transmembrane</keyword>
<comment type="similarity">
    <text evidence="2">Belongs to the major facilitator superfamily. Monocarboxylate porter (TC 2.A.1.13) family.</text>
</comment>
<dbReference type="Proteomes" id="UP000184300">
    <property type="component" value="Unassembled WGS sequence"/>
</dbReference>
<dbReference type="GO" id="GO:0016020">
    <property type="term" value="C:membrane"/>
    <property type="evidence" value="ECO:0007669"/>
    <property type="project" value="UniProtKB-SubCell"/>
</dbReference>
<evidence type="ECO:0000259" key="8">
    <source>
        <dbReference type="PROSITE" id="PS50850"/>
    </source>
</evidence>
<name>A0A1L9VDQ8_ASPGL</name>
<dbReference type="InterPro" id="IPR036259">
    <property type="entry name" value="MFS_trans_sf"/>
</dbReference>
<evidence type="ECO:0000256" key="4">
    <source>
        <dbReference type="ARBA" id="ARBA00022692"/>
    </source>
</evidence>
<dbReference type="InterPro" id="IPR020846">
    <property type="entry name" value="MFS_dom"/>
</dbReference>
<dbReference type="VEuPathDB" id="FungiDB:ASPGLDRAFT_175384"/>
<feature type="transmembrane region" description="Helical" evidence="7">
    <location>
        <begin position="116"/>
        <end position="134"/>
    </location>
</feature>
<feature type="transmembrane region" description="Helical" evidence="7">
    <location>
        <begin position="316"/>
        <end position="338"/>
    </location>
</feature>
<feature type="transmembrane region" description="Helical" evidence="7">
    <location>
        <begin position="344"/>
        <end position="367"/>
    </location>
</feature>
<protein>
    <recommendedName>
        <fullName evidence="8">Major facilitator superfamily (MFS) profile domain-containing protein</fullName>
    </recommendedName>
</protein>
<feature type="transmembrane region" description="Helical" evidence="7">
    <location>
        <begin position="285"/>
        <end position="304"/>
    </location>
</feature>
<dbReference type="OrthoDB" id="5667at2759"/>
<keyword evidence="5 7" id="KW-1133">Transmembrane helix</keyword>
<dbReference type="GO" id="GO:0022857">
    <property type="term" value="F:transmembrane transporter activity"/>
    <property type="evidence" value="ECO:0007669"/>
    <property type="project" value="InterPro"/>
</dbReference>
<evidence type="ECO:0000256" key="3">
    <source>
        <dbReference type="ARBA" id="ARBA00022448"/>
    </source>
</evidence>
<reference evidence="10" key="1">
    <citation type="journal article" date="2017" name="Genome Biol.">
        <title>Comparative genomics reveals high biological diversity and specific adaptations in the industrially and medically important fungal genus Aspergillus.</title>
        <authorList>
            <person name="de Vries R.P."/>
            <person name="Riley R."/>
            <person name="Wiebenga A."/>
            <person name="Aguilar-Osorio G."/>
            <person name="Amillis S."/>
            <person name="Uchima C.A."/>
            <person name="Anderluh G."/>
            <person name="Asadollahi M."/>
            <person name="Askin M."/>
            <person name="Barry K."/>
            <person name="Battaglia E."/>
            <person name="Bayram O."/>
            <person name="Benocci T."/>
            <person name="Braus-Stromeyer S.A."/>
            <person name="Caldana C."/>
            <person name="Canovas D."/>
            <person name="Cerqueira G.C."/>
            <person name="Chen F."/>
            <person name="Chen W."/>
            <person name="Choi C."/>
            <person name="Clum A."/>
            <person name="Dos Santos R.A."/>
            <person name="Damasio A.R."/>
            <person name="Diallinas G."/>
            <person name="Emri T."/>
            <person name="Fekete E."/>
            <person name="Flipphi M."/>
            <person name="Freyberg S."/>
            <person name="Gallo A."/>
            <person name="Gournas C."/>
            <person name="Habgood R."/>
            <person name="Hainaut M."/>
            <person name="Harispe M.L."/>
            <person name="Henrissat B."/>
            <person name="Hilden K.S."/>
            <person name="Hope R."/>
            <person name="Hossain A."/>
            <person name="Karabika E."/>
            <person name="Karaffa L."/>
            <person name="Karanyi Z."/>
            <person name="Krasevec N."/>
            <person name="Kuo A."/>
            <person name="Kusch H."/>
            <person name="LaButti K."/>
            <person name="Lagendijk E.L."/>
            <person name="Lapidus A."/>
            <person name="Levasseur A."/>
            <person name="Lindquist E."/>
            <person name="Lipzen A."/>
            <person name="Logrieco A.F."/>
            <person name="MacCabe A."/>
            <person name="Maekelae M.R."/>
            <person name="Malavazi I."/>
            <person name="Melin P."/>
            <person name="Meyer V."/>
            <person name="Mielnichuk N."/>
            <person name="Miskei M."/>
            <person name="Molnar A.P."/>
            <person name="Mule G."/>
            <person name="Ngan C.Y."/>
            <person name="Orejas M."/>
            <person name="Orosz E."/>
            <person name="Ouedraogo J.P."/>
            <person name="Overkamp K.M."/>
            <person name="Park H.-S."/>
            <person name="Perrone G."/>
            <person name="Piumi F."/>
            <person name="Punt P.J."/>
            <person name="Ram A.F."/>
            <person name="Ramon A."/>
            <person name="Rauscher S."/>
            <person name="Record E."/>
            <person name="Riano-Pachon D.M."/>
            <person name="Robert V."/>
            <person name="Roehrig J."/>
            <person name="Ruller R."/>
            <person name="Salamov A."/>
            <person name="Salih N.S."/>
            <person name="Samson R.A."/>
            <person name="Sandor E."/>
            <person name="Sanguinetti M."/>
            <person name="Schuetze T."/>
            <person name="Sepcic K."/>
            <person name="Shelest E."/>
            <person name="Sherlock G."/>
            <person name="Sophianopoulou V."/>
            <person name="Squina F.M."/>
            <person name="Sun H."/>
            <person name="Susca A."/>
            <person name="Todd R.B."/>
            <person name="Tsang A."/>
            <person name="Unkles S.E."/>
            <person name="van de Wiele N."/>
            <person name="van Rossen-Uffink D."/>
            <person name="Oliveira J.V."/>
            <person name="Vesth T.C."/>
            <person name="Visser J."/>
            <person name="Yu J.-H."/>
            <person name="Zhou M."/>
            <person name="Andersen M.R."/>
            <person name="Archer D.B."/>
            <person name="Baker S.E."/>
            <person name="Benoit I."/>
            <person name="Brakhage A.A."/>
            <person name="Braus G.H."/>
            <person name="Fischer R."/>
            <person name="Frisvad J.C."/>
            <person name="Goldman G.H."/>
            <person name="Houbraken J."/>
            <person name="Oakley B."/>
            <person name="Pocsi I."/>
            <person name="Scazzocchio C."/>
            <person name="Seiboth B."/>
            <person name="vanKuyk P.A."/>
            <person name="Wortman J."/>
            <person name="Dyer P.S."/>
            <person name="Grigoriev I.V."/>
        </authorList>
    </citation>
    <scope>NUCLEOTIDE SEQUENCE [LARGE SCALE GENOMIC DNA]</scope>
    <source>
        <strain evidence="10">CBS 516.65</strain>
    </source>
</reference>
<evidence type="ECO:0000256" key="7">
    <source>
        <dbReference type="SAM" id="Phobius"/>
    </source>
</evidence>
<feature type="transmembrane region" description="Helical" evidence="7">
    <location>
        <begin position="413"/>
        <end position="435"/>
    </location>
</feature>
<feature type="transmembrane region" description="Helical" evidence="7">
    <location>
        <begin position="250"/>
        <end position="265"/>
    </location>
</feature>
<gene>
    <name evidence="9" type="ORF">ASPGLDRAFT_175384</name>
</gene>
<feature type="transmembrane region" description="Helical" evidence="7">
    <location>
        <begin position="46"/>
        <end position="66"/>
    </location>
</feature>
<dbReference type="InterPro" id="IPR050327">
    <property type="entry name" value="Proton-linked_MCT"/>
</dbReference>
<feature type="transmembrane region" description="Helical" evidence="7">
    <location>
        <begin position="205"/>
        <end position="224"/>
    </location>
</feature>
<feature type="transmembrane region" description="Helical" evidence="7">
    <location>
        <begin position="140"/>
        <end position="161"/>
    </location>
</feature>
<dbReference type="SUPFAM" id="SSF103473">
    <property type="entry name" value="MFS general substrate transporter"/>
    <property type="match status" value="1"/>
</dbReference>
<dbReference type="AlphaFoldDB" id="A0A1L9VDQ8"/>
<feature type="transmembrane region" description="Helical" evidence="7">
    <location>
        <begin position="379"/>
        <end position="401"/>
    </location>
</feature>
<dbReference type="PANTHER" id="PTHR11360:SF224">
    <property type="entry name" value="MAJOR FACILITATOR SUPERFAMILY (MFS) PROFILE DOMAIN-CONTAINING PROTEIN-RELATED"/>
    <property type="match status" value="1"/>
</dbReference>
<feature type="transmembrane region" description="Helical" evidence="7">
    <location>
        <begin position="173"/>
        <end position="193"/>
    </location>
</feature>
<dbReference type="EMBL" id="KV878903">
    <property type="protein sequence ID" value="OJJ82035.1"/>
    <property type="molecule type" value="Genomic_DNA"/>
</dbReference>
<feature type="domain" description="Major facilitator superfamily (MFS) profile" evidence="8">
    <location>
        <begin position="44"/>
        <end position="437"/>
    </location>
</feature>
<comment type="subcellular location">
    <subcellularLocation>
        <location evidence="1">Membrane</location>
        <topology evidence="1">Multi-pass membrane protein</topology>
    </subcellularLocation>
</comment>
<keyword evidence="6 7" id="KW-0472">Membrane</keyword>
<dbReference type="RefSeq" id="XP_022398733.1">
    <property type="nucleotide sequence ID" value="XM_022542846.1"/>
</dbReference>
<evidence type="ECO:0000256" key="6">
    <source>
        <dbReference type="ARBA" id="ARBA00023136"/>
    </source>
</evidence>
<feature type="transmembrane region" description="Helical" evidence="7">
    <location>
        <begin position="86"/>
        <end position="104"/>
    </location>
</feature>
<keyword evidence="3" id="KW-0813">Transport</keyword>
<sequence>MSSSNTSNEAFKEVDTFHGAERSERNDPVVTATKPDLPPEGGTRGWICVVGAFICLFCTFGFLNAIGVFQTYYEQHSLSSYSSSDISWIFAVQLCLMWAMGPLYGRLLDTFGPGPVLYPCSVLCVFGLCMTSLADEYYQIFLSQGIVFGIGAGGVFTSAMVCVGQWFVQRRGLALGITACGSSLGGVIFPFFLNRIVEEKGFYGAVRYTALFIGILLTGSCFMVRSRLPRKAWNGKAQWFDFTLFKEKQFALYSLGAFFFMWGLWGPFDYLPSMAQAEAGFSSDLALYLISIINATSIPGRIIPSHIADHIGHFNVVTACALTTGISILCLWLPFHYYPSHAGLIVFALVYGFVSGAVVSLIMPCVAKSGKLETLGVRFGTFQMVVALGCLTGLPIMGAILKNQGGKDFAGLQIFGSVSALLGASFLAMSTYFMAKSRGTWRI</sequence>
<accession>A0A1L9VDQ8</accession>
<dbReference type="Pfam" id="PF07690">
    <property type="entry name" value="MFS_1"/>
    <property type="match status" value="1"/>
</dbReference>